<reference evidence="3 4" key="1">
    <citation type="submission" date="2013-12" db="EMBL/GenBank/DDBJ databases">
        <authorList>
            <person name="Stott M."/>
        </authorList>
    </citation>
    <scope>NUCLEOTIDE SEQUENCE [LARGE SCALE GENOMIC DNA]</scope>
    <source>
        <strain evidence="3 4">K22</strain>
    </source>
</reference>
<feature type="region of interest" description="Disordered" evidence="1">
    <location>
        <begin position="160"/>
        <end position="190"/>
    </location>
</feature>
<feature type="signal peptide" evidence="2">
    <location>
        <begin position="1"/>
        <end position="22"/>
    </location>
</feature>
<keyword evidence="2" id="KW-0732">Signal</keyword>
<reference evidence="3 4" key="2">
    <citation type="submission" date="2015-01" db="EMBL/GenBank/DDBJ databases">
        <title>Complete genome sequence of Pyrinomonas methylaliphatogenes type strain K22T.</title>
        <authorList>
            <person name="Lee K.C.Y."/>
            <person name="Power J.F."/>
            <person name="Dunfield P.F."/>
            <person name="Morgan X.C."/>
            <person name="Huttenhower C."/>
            <person name="Stott M.B."/>
        </authorList>
    </citation>
    <scope>NUCLEOTIDE SEQUENCE [LARGE SCALE GENOMIC DNA]</scope>
    <source>
        <strain evidence="3 4">K22</strain>
    </source>
</reference>
<dbReference type="Gene3D" id="2.30.30.40">
    <property type="entry name" value="SH3 Domains"/>
    <property type="match status" value="1"/>
</dbReference>
<evidence type="ECO:0000256" key="1">
    <source>
        <dbReference type="SAM" id="MobiDB-lite"/>
    </source>
</evidence>
<dbReference type="Proteomes" id="UP000031518">
    <property type="component" value="Unassembled WGS sequence"/>
</dbReference>
<dbReference type="STRING" id="454194.PYK22_02114"/>
<proteinExistence type="predicted"/>
<dbReference type="PROSITE" id="PS51257">
    <property type="entry name" value="PROKAR_LIPOPROTEIN"/>
    <property type="match status" value="1"/>
</dbReference>
<keyword evidence="4" id="KW-1185">Reference proteome</keyword>
<dbReference type="RefSeq" id="WP_157770827.1">
    <property type="nucleotide sequence ID" value="NZ_CBXV010000007.1"/>
</dbReference>
<name>A0A0B6WXX7_9BACT</name>
<evidence type="ECO:0000313" key="4">
    <source>
        <dbReference type="Proteomes" id="UP000031518"/>
    </source>
</evidence>
<dbReference type="AlphaFoldDB" id="A0A0B6WXX7"/>
<feature type="chain" id="PRO_5002110373" evidence="2">
    <location>
        <begin position="23"/>
        <end position="362"/>
    </location>
</feature>
<gene>
    <name evidence="3" type="ORF">PYK22_02114</name>
</gene>
<sequence length="362" mass="40779" precursor="true">MMVRRLRRIIGCLLLSALCACGSISGRRDTGIVIARRAQIRSSTAVVAADLLAVERGAVLDILDETTAENGERWYRVRAHDLDQTEGWIEARYVVLQEMIDLSRKLAQEDQNTPAQAVGQLRAASNLRLSPDRSSDDNILMRLESGAHFEIVGWKYTPKPKTAETEETDDVPKSAAPRRAPRREDEQVGPEEEYELWYKVRLDPSVSPAPAGWIYGKQVELAVPSDIIFYRTGREFVAWQRLDDGAVASNDARGAIPDDARPGSWVILERSGAGGPPRPTDPDFDRILVLGYDADKQEHYIAYRSGDVRGFLPLRVERSGSEKTFSVRIQGSDGQIREVRYRVRRDERGLIRVEPPSEVRRR</sequence>
<accession>A0A0B6WXX7</accession>
<evidence type="ECO:0000256" key="2">
    <source>
        <dbReference type="SAM" id="SignalP"/>
    </source>
</evidence>
<protein>
    <submittedName>
        <fullName evidence="3">SH3 domain-containing protein</fullName>
    </submittedName>
</protein>
<dbReference type="EMBL" id="CBXV010000007">
    <property type="protein sequence ID" value="CDM66103.1"/>
    <property type="molecule type" value="Genomic_DNA"/>
</dbReference>
<evidence type="ECO:0000313" key="3">
    <source>
        <dbReference type="EMBL" id="CDM66103.1"/>
    </source>
</evidence>
<organism evidence="3 4">
    <name type="scientific">Pyrinomonas methylaliphatogenes</name>
    <dbReference type="NCBI Taxonomy" id="454194"/>
    <lineage>
        <taxon>Bacteria</taxon>
        <taxon>Pseudomonadati</taxon>
        <taxon>Acidobacteriota</taxon>
        <taxon>Blastocatellia</taxon>
        <taxon>Blastocatellales</taxon>
        <taxon>Pyrinomonadaceae</taxon>
        <taxon>Pyrinomonas</taxon>
    </lineage>
</organism>